<feature type="transmembrane region" description="Helical" evidence="1">
    <location>
        <begin position="12"/>
        <end position="36"/>
    </location>
</feature>
<proteinExistence type="predicted"/>
<dbReference type="AlphaFoldDB" id="A4BD97"/>
<protein>
    <submittedName>
        <fullName evidence="2">Uncharacterized protein</fullName>
    </submittedName>
</protein>
<comment type="caution">
    <text evidence="2">The sequence shown here is derived from an EMBL/GenBank/DDBJ whole genome shotgun (WGS) entry which is preliminary data.</text>
</comment>
<evidence type="ECO:0000313" key="2">
    <source>
        <dbReference type="EMBL" id="EAR09841.1"/>
    </source>
</evidence>
<organism evidence="2 3">
    <name type="scientific">Reinekea blandensis MED297</name>
    <dbReference type="NCBI Taxonomy" id="314283"/>
    <lineage>
        <taxon>Bacteria</taxon>
        <taxon>Pseudomonadati</taxon>
        <taxon>Pseudomonadota</taxon>
        <taxon>Gammaproteobacteria</taxon>
        <taxon>Oceanospirillales</taxon>
        <taxon>Saccharospirillaceae</taxon>
        <taxon>Reinekea</taxon>
    </lineage>
</organism>
<dbReference type="HOGENOM" id="CLU_3332045_0_0_6"/>
<evidence type="ECO:0000313" key="3">
    <source>
        <dbReference type="Proteomes" id="UP000005953"/>
    </source>
</evidence>
<keyword evidence="3" id="KW-1185">Reference proteome</keyword>
<keyword evidence="1" id="KW-0472">Membrane</keyword>
<reference evidence="2 3" key="1">
    <citation type="submission" date="2006-02" db="EMBL/GenBank/DDBJ databases">
        <authorList>
            <person name="Pinhassi J."/>
            <person name="Pedros-Alio C."/>
            <person name="Ferriera S."/>
            <person name="Johnson J."/>
            <person name="Kravitz S."/>
            <person name="Halpern A."/>
            <person name="Remington K."/>
            <person name="Beeson K."/>
            <person name="Tran B."/>
            <person name="Rogers Y.-H."/>
            <person name="Friedman R."/>
            <person name="Venter J.C."/>
        </authorList>
    </citation>
    <scope>NUCLEOTIDE SEQUENCE [LARGE SCALE GENOMIC DNA]</scope>
    <source>
        <strain evidence="2 3">MED297</strain>
    </source>
</reference>
<keyword evidence="1" id="KW-0812">Transmembrane</keyword>
<sequence length="38" mass="4168">MPEGRPESKPHALPYIAVGLVQGFMLTVVIFLLLLFGL</sequence>
<accession>A4BD97</accession>
<dbReference type="STRING" id="314283.MED297_05814"/>
<dbReference type="Proteomes" id="UP000005953">
    <property type="component" value="Unassembled WGS sequence"/>
</dbReference>
<keyword evidence="1" id="KW-1133">Transmembrane helix</keyword>
<gene>
    <name evidence="2" type="ORF">MED297_05814</name>
</gene>
<dbReference type="EMBL" id="AAOE01000007">
    <property type="protein sequence ID" value="EAR09841.1"/>
    <property type="molecule type" value="Genomic_DNA"/>
</dbReference>
<name>A4BD97_9GAMM</name>
<evidence type="ECO:0000256" key="1">
    <source>
        <dbReference type="SAM" id="Phobius"/>
    </source>
</evidence>